<dbReference type="PANTHER" id="PTHR31973">
    <property type="entry name" value="POLYPROTEIN, PUTATIVE-RELATED"/>
    <property type="match status" value="1"/>
</dbReference>
<accession>A0A9J5WJD4</accession>
<comment type="caution">
    <text evidence="2">The sequence shown here is derived from an EMBL/GenBank/DDBJ whole genome shotgun (WGS) entry which is preliminary data.</text>
</comment>
<dbReference type="AlphaFoldDB" id="A0A9J5WJD4"/>
<dbReference type="PANTHER" id="PTHR31973:SF189">
    <property type="entry name" value="TRANSPOSASE, MUDR, PLANT, MULE TRANSPOSASE DOMAIN PROTEIN-RELATED"/>
    <property type="match status" value="1"/>
</dbReference>
<keyword evidence="3" id="KW-1185">Reference proteome</keyword>
<reference evidence="2 3" key="1">
    <citation type="submission" date="2020-09" db="EMBL/GenBank/DDBJ databases">
        <title>De no assembly of potato wild relative species, Solanum commersonii.</title>
        <authorList>
            <person name="Cho K."/>
        </authorList>
    </citation>
    <scope>NUCLEOTIDE SEQUENCE [LARGE SCALE GENOMIC DNA]</scope>
    <source>
        <strain evidence="2">LZ3.2</strain>
        <tissue evidence="2">Leaf</tissue>
    </source>
</reference>
<feature type="compositionally biased region" description="Polar residues" evidence="1">
    <location>
        <begin position="472"/>
        <end position="491"/>
    </location>
</feature>
<proteinExistence type="predicted"/>
<feature type="region of interest" description="Disordered" evidence="1">
    <location>
        <begin position="470"/>
        <end position="504"/>
    </location>
</feature>
<gene>
    <name evidence="2" type="ORF">H5410_056111</name>
</gene>
<evidence type="ECO:0000313" key="2">
    <source>
        <dbReference type="EMBL" id="KAG5575977.1"/>
    </source>
</evidence>
<evidence type="ECO:0000313" key="3">
    <source>
        <dbReference type="Proteomes" id="UP000824120"/>
    </source>
</evidence>
<dbReference type="OrthoDB" id="1301577at2759"/>
<name>A0A9J5WJD4_SOLCO</name>
<organism evidence="2 3">
    <name type="scientific">Solanum commersonii</name>
    <name type="common">Commerson's wild potato</name>
    <name type="synonym">Commerson's nightshade</name>
    <dbReference type="NCBI Taxonomy" id="4109"/>
    <lineage>
        <taxon>Eukaryota</taxon>
        <taxon>Viridiplantae</taxon>
        <taxon>Streptophyta</taxon>
        <taxon>Embryophyta</taxon>
        <taxon>Tracheophyta</taxon>
        <taxon>Spermatophyta</taxon>
        <taxon>Magnoliopsida</taxon>
        <taxon>eudicotyledons</taxon>
        <taxon>Gunneridae</taxon>
        <taxon>Pentapetalae</taxon>
        <taxon>asterids</taxon>
        <taxon>lamiids</taxon>
        <taxon>Solanales</taxon>
        <taxon>Solanaceae</taxon>
        <taxon>Solanoideae</taxon>
        <taxon>Solaneae</taxon>
        <taxon>Solanum</taxon>
    </lineage>
</organism>
<dbReference type="EMBL" id="JACXVP010000011">
    <property type="protein sequence ID" value="KAG5575977.1"/>
    <property type="molecule type" value="Genomic_DNA"/>
</dbReference>
<evidence type="ECO:0000256" key="1">
    <source>
        <dbReference type="SAM" id="MobiDB-lite"/>
    </source>
</evidence>
<protein>
    <submittedName>
        <fullName evidence="2">Uncharacterized protein</fullName>
    </submittedName>
</protein>
<dbReference type="Proteomes" id="UP000824120">
    <property type="component" value="Chromosome 11"/>
</dbReference>
<sequence length="575" mass="65828">MAADPASWPLRLAGWAYEDSGTNERAKPILTALAVSFPVFRHIELLVINMVEVTLYFHHGGEWLTSPKSHYDKRWVYIGEAPDIVMHDESFLLLPIVNKGTDCSESGSDNGMEIVKGMDFKDIVEAKQFYKLYAMAKKVELVLVKSCPFLCLISRDLNTHGVSVKTLVDHIECGIAYDNSLVNYSIIAQYFTDKLQSDPKYKVKEMKVDLHRVFDLNVSEAKCKRAKREILETIDSSFVDSYNTLEALSNDKRKFLRMYICFKAMKLGSKSRLRPFIGLDGTHLKGKAKGHVLIVVDQDRLLDAIRTVLPEAHQRYCAKHIESNWCKRWGKEIKEVDEEVVANNFTESFNTWILEARCKQIIGMLEDIRVKIMERLAAKEVVVRKWKDDGLYLKISKVRKVSGNGDNGYEVTEGASRHIVNLREKKMYMQNMGSHWNSIPKLMMEREKNEAVKRQGVWKQTRKRKLLRKTSIAPQPTQENQSEFHVASSSYVPVAKDDDEDPRLRPRTISEETYLTRSRNRKNPQELIGSRVIGFRGDKSGVSEPTNLPIAPNGLTWNGKDAITTNQLQAHMIKS</sequence>